<feature type="transmembrane region" description="Helical" evidence="1">
    <location>
        <begin position="52"/>
        <end position="74"/>
    </location>
</feature>
<proteinExistence type="predicted"/>
<dbReference type="KEGG" id="mbd:MEBOL_003693"/>
<evidence type="ECO:0000313" key="2">
    <source>
        <dbReference type="EMBL" id="ATB30233.1"/>
    </source>
</evidence>
<dbReference type="EMBL" id="CP022163">
    <property type="protein sequence ID" value="ATB30233.1"/>
    <property type="molecule type" value="Genomic_DNA"/>
</dbReference>
<keyword evidence="3" id="KW-1185">Reference proteome</keyword>
<dbReference type="OrthoDB" id="5524320at2"/>
<protein>
    <recommendedName>
        <fullName evidence="4">Integral membrane protein</fullName>
    </recommendedName>
</protein>
<feature type="transmembrane region" description="Helical" evidence="1">
    <location>
        <begin position="95"/>
        <end position="116"/>
    </location>
</feature>
<reference evidence="2 3" key="1">
    <citation type="submission" date="2017-06" db="EMBL/GenBank/DDBJ databases">
        <authorList>
            <person name="Kim H.J."/>
            <person name="Triplett B.A."/>
        </authorList>
    </citation>
    <scope>NUCLEOTIDE SEQUENCE [LARGE SCALE GENOMIC DNA]</scope>
    <source>
        <strain evidence="2 3">DSM 14713</strain>
    </source>
</reference>
<sequence>MAAPALTTSAYVLHNLGLAVGFGGSLFGQAALNPSVKLIADKQERAKLVNAAWNGYNIINLLGLGTTAITWLIGRSRINGRAISADAHKLVIAKDILLGATLVSGLVNVFTGGFLAKRSMKDGVPMDSGFKAAPEAPQDVKRATSLVNGLGLFSIISMAGLIGVSTWLDNTAQKSVRWNIFARFLP</sequence>
<feature type="transmembrane region" description="Helical" evidence="1">
    <location>
        <begin position="12"/>
        <end position="32"/>
    </location>
</feature>
<name>A0A250IG87_9BACT</name>
<evidence type="ECO:0000313" key="3">
    <source>
        <dbReference type="Proteomes" id="UP000217289"/>
    </source>
</evidence>
<dbReference type="RefSeq" id="WP_095978704.1">
    <property type="nucleotide sequence ID" value="NZ_CP022163.1"/>
</dbReference>
<dbReference type="AlphaFoldDB" id="A0A250IG87"/>
<feature type="transmembrane region" description="Helical" evidence="1">
    <location>
        <begin position="146"/>
        <end position="168"/>
    </location>
</feature>
<evidence type="ECO:0008006" key="4">
    <source>
        <dbReference type="Google" id="ProtNLM"/>
    </source>
</evidence>
<evidence type="ECO:0000256" key="1">
    <source>
        <dbReference type="SAM" id="Phobius"/>
    </source>
</evidence>
<accession>A0A250IG87</accession>
<keyword evidence="1" id="KW-1133">Transmembrane helix</keyword>
<gene>
    <name evidence="2" type="ORF">MEBOL_003693</name>
</gene>
<dbReference type="Proteomes" id="UP000217289">
    <property type="component" value="Chromosome"/>
</dbReference>
<organism evidence="2 3">
    <name type="scientific">Melittangium boletus DSM 14713</name>
    <dbReference type="NCBI Taxonomy" id="1294270"/>
    <lineage>
        <taxon>Bacteria</taxon>
        <taxon>Pseudomonadati</taxon>
        <taxon>Myxococcota</taxon>
        <taxon>Myxococcia</taxon>
        <taxon>Myxococcales</taxon>
        <taxon>Cystobacterineae</taxon>
        <taxon>Archangiaceae</taxon>
        <taxon>Melittangium</taxon>
    </lineage>
</organism>
<keyword evidence="1" id="KW-0472">Membrane</keyword>
<keyword evidence="1" id="KW-0812">Transmembrane</keyword>